<keyword evidence="2" id="KW-0548">Nucleotidyltransferase</keyword>
<reference evidence="9" key="1">
    <citation type="submission" date="2023-04" db="EMBL/GenBank/DDBJ databases">
        <title>Phytophthora fragariaefolia NBRC 109709.</title>
        <authorList>
            <person name="Ichikawa N."/>
            <person name="Sato H."/>
            <person name="Tonouchi N."/>
        </authorList>
    </citation>
    <scope>NUCLEOTIDE SEQUENCE</scope>
    <source>
        <strain evidence="9">NBRC 109709</strain>
    </source>
</reference>
<organism evidence="9 10">
    <name type="scientific">Phytophthora fragariaefolia</name>
    <dbReference type="NCBI Taxonomy" id="1490495"/>
    <lineage>
        <taxon>Eukaryota</taxon>
        <taxon>Sar</taxon>
        <taxon>Stramenopiles</taxon>
        <taxon>Oomycota</taxon>
        <taxon>Peronosporomycetes</taxon>
        <taxon>Peronosporales</taxon>
        <taxon>Peronosporaceae</taxon>
        <taxon>Phytophthora</taxon>
    </lineage>
</organism>
<dbReference type="InterPro" id="IPR041373">
    <property type="entry name" value="RT_RNaseH"/>
</dbReference>
<keyword evidence="4" id="KW-0255">Endonuclease</keyword>
<dbReference type="InterPro" id="IPR050951">
    <property type="entry name" value="Retrovirus_Pol_polyprotein"/>
</dbReference>
<keyword evidence="10" id="KW-1185">Reference proteome</keyword>
<name>A0A9W6XRR7_9STRA</name>
<dbReference type="AlphaFoldDB" id="A0A9W6XRR7"/>
<evidence type="ECO:0000256" key="4">
    <source>
        <dbReference type="ARBA" id="ARBA00022759"/>
    </source>
</evidence>
<evidence type="ECO:0000256" key="5">
    <source>
        <dbReference type="ARBA" id="ARBA00022801"/>
    </source>
</evidence>
<sequence>MQTVDGKERVVACASKLLVGSQRNWIRKTDGITEIECWGIVWATRKFRCYLDRTEFDLYTDHNALTWVFSPENRTSNAKLARWAMELSQLNFKVYHKPGPSLGHVDGLSRLRSASVCAITIDDLLNADEAQDESAPMISEGIEQPTVPGSESTYPAPSVSSASVGESPTHVLPTEPMTYPVNIPMAAPALAGEPSALTETSEEVGEGFEAEGPVDKMERSFTSVEEFGLNQEKIG</sequence>
<evidence type="ECO:0000313" key="10">
    <source>
        <dbReference type="Proteomes" id="UP001165121"/>
    </source>
</evidence>
<dbReference type="OrthoDB" id="116078at2759"/>
<protein>
    <submittedName>
        <fullName evidence="9">Unnamed protein product</fullName>
    </submittedName>
</protein>
<feature type="compositionally biased region" description="Polar residues" evidence="7">
    <location>
        <begin position="147"/>
        <end position="166"/>
    </location>
</feature>
<comment type="caution">
    <text evidence="9">The sequence shown here is derived from an EMBL/GenBank/DDBJ whole genome shotgun (WGS) entry which is preliminary data.</text>
</comment>
<feature type="region of interest" description="Disordered" evidence="7">
    <location>
        <begin position="193"/>
        <end position="222"/>
    </location>
</feature>
<dbReference type="Proteomes" id="UP001165121">
    <property type="component" value="Unassembled WGS sequence"/>
</dbReference>
<dbReference type="Pfam" id="PF17917">
    <property type="entry name" value="RT_RNaseH"/>
    <property type="match status" value="1"/>
</dbReference>
<evidence type="ECO:0000256" key="7">
    <source>
        <dbReference type="SAM" id="MobiDB-lite"/>
    </source>
</evidence>
<dbReference type="GO" id="GO:0004519">
    <property type="term" value="F:endonuclease activity"/>
    <property type="evidence" value="ECO:0007669"/>
    <property type="project" value="UniProtKB-KW"/>
</dbReference>
<feature type="compositionally biased region" description="Acidic residues" evidence="7">
    <location>
        <begin position="200"/>
        <end position="209"/>
    </location>
</feature>
<keyword evidence="5" id="KW-0378">Hydrolase</keyword>
<gene>
    <name evidence="9" type="ORF">Pfra01_001507800</name>
</gene>
<dbReference type="PANTHER" id="PTHR37984">
    <property type="entry name" value="PROTEIN CBG26694"/>
    <property type="match status" value="1"/>
</dbReference>
<evidence type="ECO:0000256" key="3">
    <source>
        <dbReference type="ARBA" id="ARBA00022722"/>
    </source>
</evidence>
<keyword evidence="6" id="KW-0695">RNA-directed DNA polymerase</keyword>
<feature type="domain" description="Reverse transcriptase RNase H-like" evidence="8">
    <location>
        <begin position="2"/>
        <end position="89"/>
    </location>
</feature>
<dbReference type="SUPFAM" id="SSF56672">
    <property type="entry name" value="DNA/RNA polymerases"/>
    <property type="match status" value="1"/>
</dbReference>
<evidence type="ECO:0000256" key="1">
    <source>
        <dbReference type="ARBA" id="ARBA00022679"/>
    </source>
</evidence>
<feature type="region of interest" description="Disordered" evidence="7">
    <location>
        <begin position="143"/>
        <end position="169"/>
    </location>
</feature>
<dbReference type="GO" id="GO:0016787">
    <property type="term" value="F:hydrolase activity"/>
    <property type="evidence" value="ECO:0007669"/>
    <property type="project" value="UniProtKB-KW"/>
</dbReference>
<evidence type="ECO:0000313" key="9">
    <source>
        <dbReference type="EMBL" id="GMF43926.1"/>
    </source>
</evidence>
<evidence type="ECO:0000259" key="8">
    <source>
        <dbReference type="Pfam" id="PF17917"/>
    </source>
</evidence>
<accession>A0A9W6XRR7</accession>
<dbReference type="GO" id="GO:0003964">
    <property type="term" value="F:RNA-directed DNA polymerase activity"/>
    <property type="evidence" value="ECO:0007669"/>
    <property type="project" value="UniProtKB-KW"/>
</dbReference>
<dbReference type="EMBL" id="BSXT01001606">
    <property type="protein sequence ID" value="GMF43926.1"/>
    <property type="molecule type" value="Genomic_DNA"/>
</dbReference>
<dbReference type="PANTHER" id="PTHR37984:SF5">
    <property type="entry name" value="PROTEIN NYNRIN-LIKE"/>
    <property type="match status" value="1"/>
</dbReference>
<dbReference type="CDD" id="cd09274">
    <property type="entry name" value="RNase_HI_RT_Ty3"/>
    <property type="match status" value="1"/>
</dbReference>
<evidence type="ECO:0000256" key="2">
    <source>
        <dbReference type="ARBA" id="ARBA00022695"/>
    </source>
</evidence>
<evidence type="ECO:0000256" key="6">
    <source>
        <dbReference type="ARBA" id="ARBA00022918"/>
    </source>
</evidence>
<dbReference type="InterPro" id="IPR043502">
    <property type="entry name" value="DNA/RNA_pol_sf"/>
</dbReference>
<keyword evidence="1" id="KW-0808">Transferase</keyword>
<keyword evidence="3" id="KW-0540">Nuclease</keyword>
<proteinExistence type="predicted"/>